<proteinExistence type="predicted"/>
<dbReference type="Proteomes" id="UP001254165">
    <property type="component" value="Unassembled WGS sequence"/>
</dbReference>
<dbReference type="Gene3D" id="1.10.1670.10">
    <property type="entry name" value="Helix-hairpin-Helix base-excision DNA repair enzymes (C-terminal)"/>
    <property type="match status" value="1"/>
</dbReference>
<dbReference type="RefSeq" id="WP_315625068.1">
    <property type="nucleotide sequence ID" value="NZ_JAUHMF010000002.1"/>
</dbReference>
<name>A0ABU3NNH7_9CHLR</name>
<dbReference type="InterPro" id="IPR023170">
    <property type="entry name" value="HhH_base_excis_C"/>
</dbReference>
<gene>
    <name evidence="1" type="ORF">QYE77_09030</name>
</gene>
<sequence>MNEADPIANLVLRLAELGRAHPSAPDLTRIEPFEPFFHHGNLDALHLDKRDGALTRREVLTRLLLLSAVLDQGPDILGLREMVTRFTNELYRREIRFLHKPILFFEELGIAIEQLLEQHEAVRKLRAGDWAAANRTNPRRYNLFMDNAHQALGYAVFRWGVPLALIYLLERESDGRETVTALLDYLESYPSTEIMTQQLKDHTRYGLGKAIGDKAAHLFGKWLVTSYPLTRRTDDLAWQGLSYEVPYDSNAGRVLWRTGYLLHWASEEDYLHYQVLQPRRGKGGMTYIRVTNLRGKPLGKDRLFTAALKDAYDDVCRRHLKTHRRAPAKVEIQRIQHAYLLRLNQQHQPPFAAGHFDDGLIYVGTTFCFNHAQPDCSRCPLRDLCRGYNETPALITAYRT</sequence>
<evidence type="ECO:0000313" key="2">
    <source>
        <dbReference type="Proteomes" id="UP001254165"/>
    </source>
</evidence>
<evidence type="ECO:0000313" key="1">
    <source>
        <dbReference type="EMBL" id="MDT8898409.1"/>
    </source>
</evidence>
<dbReference type="SUPFAM" id="SSF48150">
    <property type="entry name" value="DNA-glycosylase"/>
    <property type="match status" value="1"/>
</dbReference>
<dbReference type="EMBL" id="JAUHMF010000002">
    <property type="protein sequence ID" value="MDT8898409.1"/>
    <property type="molecule type" value="Genomic_DNA"/>
</dbReference>
<organism evidence="1 2">
    <name type="scientific">Thermanaerothrix solaris</name>
    <dbReference type="NCBI Taxonomy" id="3058434"/>
    <lineage>
        <taxon>Bacteria</taxon>
        <taxon>Bacillati</taxon>
        <taxon>Chloroflexota</taxon>
        <taxon>Anaerolineae</taxon>
        <taxon>Anaerolineales</taxon>
        <taxon>Anaerolineaceae</taxon>
        <taxon>Thermanaerothrix</taxon>
    </lineage>
</organism>
<comment type="caution">
    <text evidence="1">The sequence shown here is derived from an EMBL/GenBank/DDBJ whole genome shotgun (WGS) entry which is preliminary data.</text>
</comment>
<protein>
    <submittedName>
        <fullName evidence="1">Uncharacterized protein</fullName>
    </submittedName>
</protein>
<reference evidence="1 2" key="1">
    <citation type="submission" date="2023-07" db="EMBL/GenBank/DDBJ databases">
        <title>Novel species of Thermanaerothrix with wide hydrolytic capabilities.</title>
        <authorList>
            <person name="Zayulina K.S."/>
            <person name="Podosokorskaya O.A."/>
            <person name="Elcheninov A.G."/>
        </authorList>
    </citation>
    <scope>NUCLEOTIDE SEQUENCE [LARGE SCALE GENOMIC DNA]</scope>
    <source>
        <strain evidence="1 2">4228-RoL</strain>
    </source>
</reference>
<dbReference type="InterPro" id="IPR011257">
    <property type="entry name" value="DNA_glycosylase"/>
</dbReference>
<keyword evidence="2" id="KW-1185">Reference proteome</keyword>
<accession>A0ABU3NNH7</accession>